<feature type="compositionally biased region" description="Basic and acidic residues" evidence="10">
    <location>
        <begin position="135"/>
        <end position="155"/>
    </location>
</feature>
<dbReference type="InterPro" id="IPR007900">
    <property type="entry name" value="TAF4_C"/>
</dbReference>
<feature type="compositionally biased region" description="Low complexity" evidence="10">
    <location>
        <begin position="42"/>
        <end position="62"/>
    </location>
</feature>
<feature type="region of interest" description="Disordered" evidence="10">
    <location>
        <begin position="367"/>
        <end position="422"/>
    </location>
</feature>
<feature type="region of interest" description="Disordered" evidence="10">
    <location>
        <begin position="303"/>
        <end position="325"/>
    </location>
</feature>
<evidence type="ECO:0000256" key="2">
    <source>
        <dbReference type="ARBA" id="ARBA00006178"/>
    </source>
</evidence>
<evidence type="ECO:0000256" key="8">
    <source>
        <dbReference type="ARBA" id="ARBA00031747"/>
    </source>
</evidence>
<evidence type="ECO:0000256" key="5">
    <source>
        <dbReference type="ARBA" id="ARBA00023163"/>
    </source>
</evidence>
<evidence type="ECO:0000256" key="7">
    <source>
        <dbReference type="ARBA" id="ARBA00025346"/>
    </source>
</evidence>
<feature type="region of interest" description="Disordered" evidence="10">
    <location>
        <begin position="135"/>
        <end position="165"/>
    </location>
</feature>
<comment type="similarity">
    <text evidence="2">Belongs to the TAF4 family.</text>
</comment>
<comment type="function">
    <text evidence="7">Functions as a component of the DNA-binding general transcription factor complex TFIID. Binding of TFIID to a promoter (with or without TATA element) is the initial step in pre-initiation complex (PIC) formation. TFIID plays a key role in the regulation of gene expression by RNA polymerase II through different activities such as transcription activator interaction, core promoter recognition and selectivity, TFIIA and TFIIB interaction, chromatin modification (histone acetylation by TAF1), facilitation of DNA opening and initiation of transcription.</text>
</comment>
<keyword evidence="5" id="KW-0804">Transcription</keyword>
<organism evidence="12 13">
    <name type="scientific">Rickenella mellea</name>
    <dbReference type="NCBI Taxonomy" id="50990"/>
    <lineage>
        <taxon>Eukaryota</taxon>
        <taxon>Fungi</taxon>
        <taxon>Dikarya</taxon>
        <taxon>Basidiomycota</taxon>
        <taxon>Agaricomycotina</taxon>
        <taxon>Agaricomycetes</taxon>
        <taxon>Hymenochaetales</taxon>
        <taxon>Rickenellaceae</taxon>
        <taxon>Rickenella</taxon>
    </lineage>
</organism>
<keyword evidence="6" id="KW-0539">Nucleus</keyword>
<dbReference type="GO" id="GO:0016251">
    <property type="term" value="F:RNA polymerase II general transcription initiation factor activity"/>
    <property type="evidence" value="ECO:0007669"/>
    <property type="project" value="TreeGrafter"/>
</dbReference>
<dbReference type="PANTHER" id="PTHR15138">
    <property type="entry name" value="TRANSCRIPTION INITIATION FACTOR TFIID SUBUNIT 4"/>
    <property type="match status" value="1"/>
</dbReference>
<evidence type="ECO:0000256" key="1">
    <source>
        <dbReference type="ARBA" id="ARBA00004123"/>
    </source>
</evidence>
<dbReference type="GO" id="GO:0003677">
    <property type="term" value="F:DNA binding"/>
    <property type="evidence" value="ECO:0007669"/>
    <property type="project" value="TreeGrafter"/>
</dbReference>
<name>A0A4R5XFV3_9AGAM</name>
<evidence type="ECO:0000256" key="3">
    <source>
        <dbReference type="ARBA" id="ARBA00017306"/>
    </source>
</evidence>
<proteinExistence type="inferred from homology"/>
<dbReference type="OrthoDB" id="21060at2759"/>
<evidence type="ECO:0000256" key="9">
    <source>
        <dbReference type="SAM" id="Coils"/>
    </source>
</evidence>
<dbReference type="VEuPathDB" id="FungiDB:BD410DRAFT_780573"/>
<dbReference type="Pfam" id="PF05236">
    <property type="entry name" value="TAF4"/>
    <property type="match status" value="1"/>
</dbReference>
<dbReference type="GO" id="GO:0005669">
    <property type="term" value="C:transcription factor TFIID complex"/>
    <property type="evidence" value="ECO:0007669"/>
    <property type="project" value="InterPro"/>
</dbReference>
<feature type="region of interest" description="Disordered" evidence="10">
    <location>
        <begin position="1"/>
        <end position="62"/>
    </location>
</feature>
<dbReference type="GO" id="GO:0006367">
    <property type="term" value="P:transcription initiation at RNA polymerase II promoter"/>
    <property type="evidence" value="ECO:0007669"/>
    <property type="project" value="TreeGrafter"/>
</dbReference>
<evidence type="ECO:0000313" key="13">
    <source>
        <dbReference type="Proteomes" id="UP000294933"/>
    </source>
</evidence>
<evidence type="ECO:0000256" key="6">
    <source>
        <dbReference type="ARBA" id="ARBA00023242"/>
    </source>
</evidence>
<feature type="compositionally biased region" description="Gly residues" evidence="10">
    <location>
        <begin position="376"/>
        <end position="385"/>
    </location>
</feature>
<accession>A0A4R5XFV3</accession>
<feature type="coiled-coil region" evidence="9">
    <location>
        <begin position="244"/>
        <end position="271"/>
    </location>
</feature>
<dbReference type="Proteomes" id="UP000294933">
    <property type="component" value="Unassembled WGS sequence"/>
</dbReference>
<evidence type="ECO:0000256" key="4">
    <source>
        <dbReference type="ARBA" id="ARBA00023015"/>
    </source>
</evidence>
<dbReference type="STRING" id="50990.A0A4R5XFV3"/>
<dbReference type="PANTHER" id="PTHR15138:SF14">
    <property type="entry name" value="TRANSCRIPTION INITIATION FACTOR TFIID SUBUNIT 4"/>
    <property type="match status" value="1"/>
</dbReference>
<feature type="compositionally biased region" description="Low complexity" evidence="10">
    <location>
        <begin position="90"/>
        <end position="100"/>
    </location>
</feature>
<evidence type="ECO:0000313" key="12">
    <source>
        <dbReference type="EMBL" id="TDL30049.1"/>
    </source>
</evidence>
<comment type="subcellular location">
    <subcellularLocation>
        <location evidence="1">Nucleus</location>
    </subcellularLocation>
</comment>
<evidence type="ECO:0000256" key="10">
    <source>
        <dbReference type="SAM" id="MobiDB-lite"/>
    </source>
</evidence>
<keyword evidence="13" id="KW-1185">Reference proteome</keyword>
<dbReference type="InterPro" id="IPR045144">
    <property type="entry name" value="TAF4"/>
</dbReference>
<feature type="region of interest" description="Disordered" evidence="10">
    <location>
        <begin position="90"/>
        <end position="110"/>
    </location>
</feature>
<keyword evidence="4" id="KW-0805">Transcription regulation</keyword>
<feature type="compositionally biased region" description="Polar residues" evidence="10">
    <location>
        <begin position="101"/>
        <end position="110"/>
    </location>
</feature>
<protein>
    <recommendedName>
        <fullName evidence="3">Transcription initiation factor TFIID subunit 4</fullName>
    </recommendedName>
    <alternativeName>
        <fullName evidence="8">TBP-associated factor 4</fullName>
    </alternativeName>
</protein>
<keyword evidence="9" id="KW-0175">Coiled coil</keyword>
<dbReference type="AlphaFoldDB" id="A0A4R5XFV3"/>
<feature type="compositionally biased region" description="Low complexity" evidence="10">
    <location>
        <begin position="386"/>
        <end position="397"/>
    </location>
</feature>
<evidence type="ECO:0000259" key="11">
    <source>
        <dbReference type="Pfam" id="PF05236"/>
    </source>
</evidence>
<sequence length="450" mass="47756">MKLEHDAASPVTTPGATTPGAPTAYPATQWATSQIPIDPVLQQQSQTAQPQAQAQTQPQQQYTMSSYPHYQPYTQSYGQTGYPAHTHYQQYSASQQPSASGTSRQTQSNDIDTTDVATLNDALGSAGVDLRAEEETLQRSHDHHQSYRTHEDRTRRQPSTPNFDSRILGATMRDIGTKHKVVRIPEDSVNYLALALRTRLQNLVTAMAAAAHHRTTAQFDRPPGLYDPPEEGADGLPMWSVVVRRDTRKQLEALERVEREEETRIRRERKERADAAAAQAAAAAAAQASASAGMDSGGYDDGGYDGGGGGRKPKKKKDGPGVTAKNMSEDVAKRLSNAAATHFAGLGRGKYAWMNAGNVPANTAPKVKAGTPAPGAGAGGGGGAATGATTPGGTQAGSSWAKPYVPSTPKAGAQEEEEDPGRVITIRDALFVVERERGHGGGKGAARGWV</sequence>
<feature type="compositionally biased region" description="Low complexity" evidence="10">
    <location>
        <begin position="8"/>
        <end position="28"/>
    </location>
</feature>
<reference evidence="12 13" key="1">
    <citation type="submission" date="2018-06" db="EMBL/GenBank/DDBJ databases">
        <title>A transcriptomic atlas of mushroom development highlights an independent origin of complex multicellularity.</title>
        <authorList>
            <consortium name="DOE Joint Genome Institute"/>
            <person name="Krizsan K."/>
            <person name="Almasi E."/>
            <person name="Merenyi Z."/>
            <person name="Sahu N."/>
            <person name="Viragh M."/>
            <person name="Koszo T."/>
            <person name="Mondo S."/>
            <person name="Kiss B."/>
            <person name="Balint B."/>
            <person name="Kues U."/>
            <person name="Barry K."/>
            <person name="Hegedus J.C."/>
            <person name="Henrissat B."/>
            <person name="Johnson J."/>
            <person name="Lipzen A."/>
            <person name="Ohm R."/>
            <person name="Nagy I."/>
            <person name="Pangilinan J."/>
            <person name="Yan J."/>
            <person name="Xiong Y."/>
            <person name="Grigoriev I.V."/>
            <person name="Hibbett D.S."/>
            <person name="Nagy L.G."/>
        </authorList>
    </citation>
    <scope>NUCLEOTIDE SEQUENCE [LARGE SCALE GENOMIC DNA]</scope>
    <source>
        <strain evidence="12 13">SZMC22713</strain>
    </source>
</reference>
<dbReference type="EMBL" id="ML170156">
    <property type="protein sequence ID" value="TDL30049.1"/>
    <property type="molecule type" value="Genomic_DNA"/>
</dbReference>
<feature type="domain" description="Transcription initiation factor TFIID component TAF4 C-terminal" evidence="11">
    <location>
        <begin position="119"/>
        <end position="438"/>
    </location>
</feature>
<gene>
    <name evidence="12" type="ORF">BD410DRAFT_780573</name>
</gene>